<dbReference type="AlphaFoldDB" id="A0A0C3BAL6"/>
<feature type="region of interest" description="Disordered" evidence="1">
    <location>
        <begin position="1"/>
        <end position="76"/>
    </location>
</feature>
<organism evidence="2 3">
    <name type="scientific">Serendipita vermifera MAFF 305830</name>
    <dbReference type="NCBI Taxonomy" id="933852"/>
    <lineage>
        <taxon>Eukaryota</taxon>
        <taxon>Fungi</taxon>
        <taxon>Dikarya</taxon>
        <taxon>Basidiomycota</taxon>
        <taxon>Agaricomycotina</taxon>
        <taxon>Agaricomycetes</taxon>
        <taxon>Sebacinales</taxon>
        <taxon>Serendipitaceae</taxon>
        <taxon>Serendipita</taxon>
    </lineage>
</organism>
<evidence type="ECO:0000313" key="3">
    <source>
        <dbReference type="Proteomes" id="UP000054097"/>
    </source>
</evidence>
<feature type="compositionally biased region" description="Low complexity" evidence="1">
    <location>
        <begin position="142"/>
        <end position="154"/>
    </location>
</feature>
<dbReference type="HOGENOM" id="CLU_1518751_0_0_1"/>
<dbReference type="OrthoDB" id="3187054at2759"/>
<evidence type="ECO:0000313" key="2">
    <source>
        <dbReference type="EMBL" id="KIM33860.1"/>
    </source>
</evidence>
<proteinExistence type="predicted"/>
<sequence>MPAPPLVADTGMTPHASDDSDQGLSTPPESASQSPSPPSLSRRGSGHPAQHHSGSQLFIDAPGHPPIPGLVSPMSRSMGDMFAITNALNGLDMNNNNGGSCSGGVGVNSTDGPWMIPGRRGSHSSGSPESTPKKVKSKKSKSSLASSPDGSSSAKRARIVAPPAPSWRSDTGALGGF</sequence>
<gene>
    <name evidence="2" type="ORF">M408DRAFT_86483</name>
</gene>
<feature type="region of interest" description="Disordered" evidence="1">
    <location>
        <begin position="95"/>
        <end position="177"/>
    </location>
</feature>
<accession>A0A0C3BAL6</accession>
<reference evidence="3" key="2">
    <citation type="submission" date="2015-01" db="EMBL/GenBank/DDBJ databases">
        <title>Evolutionary Origins and Diversification of the Mycorrhizal Mutualists.</title>
        <authorList>
            <consortium name="DOE Joint Genome Institute"/>
            <consortium name="Mycorrhizal Genomics Consortium"/>
            <person name="Kohler A."/>
            <person name="Kuo A."/>
            <person name="Nagy L.G."/>
            <person name="Floudas D."/>
            <person name="Copeland A."/>
            <person name="Barry K.W."/>
            <person name="Cichocki N."/>
            <person name="Veneault-Fourrey C."/>
            <person name="LaButti K."/>
            <person name="Lindquist E.A."/>
            <person name="Lipzen A."/>
            <person name="Lundell T."/>
            <person name="Morin E."/>
            <person name="Murat C."/>
            <person name="Riley R."/>
            <person name="Ohm R."/>
            <person name="Sun H."/>
            <person name="Tunlid A."/>
            <person name="Henrissat B."/>
            <person name="Grigoriev I.V."/>
            <person name="Hibbett D.S."/>
            <person name="Martin F."/>
        </authorList>
    </citation>
    <scope>NUCLEOTIDE SEQUENCE [LARGE SCALE GENOMIC DNA]</scope>
    <source>
        <strain evidence="3">MAFF 305830</strain>
    </source>
</reference>
<evidence type="ECO:0000256" key="1">
    <source>
        <dbReference type="SAM" id="MobiDB-lite"/>
    </source>
</evidence>
<dbReference type="Proteomes" id="UP000054097">
    <property type="component" value="Unassembled WGS sequence"/>
</dbReference>
<dbReference type="EMBL" id="KN824277">
    <property type="protein sequence ID" value="KIM33860.1"/>
    <property type="molecule type" value="Genomic_DNA"/>
</dbReference>
<feature type="compositionally biased region" description="Low complexity" evidence="1">
    <location>
        <begin position="25"/>
        <end position="34"/>
    </location>
</feature>
<feature type="compositionally biased region" description="Low complexity" evidence="1">
    <location>
        <begin position="117"/>
        <end position="130"/>
    </location>
</feature>
<reference evidence="2 3" key="1">
    <citation type="submission" date="2014-04" db="EMBL/GenBank/DDBJ databases">
        <authorList>
            <consortium name="DOE Joint Genome Institute"/>
            <person name="Kuo A."/>
            <person name="Zuccaro A."/>
            <person name="Kohler A."/>
            <person name="Nagy L.G."/>
            <person name="Floudas D."/>
            <person name="Copeland A."/>
            <person name="Barry K.W."/>
            <person name="Cichocki N."/>
            <person name="Veneault-Fourrey C."/>
            <person name="LaButti K."/>
            <person name="Lindquist E.A."/>
            <person name="Lipzen A."/>
            <person name="Lundell T."/>
            <person name="Morin E."/>
            <person name="Murat C."/>
            <person name="Sun H."/>
            <person name="Tunlid A."/>
            <person name="Henrissat B."/>
            <person name="Grigoriev I.V."/>
            <person name="Hibbett D.S."/>
            <person name="Martin F."/>
            <person name="Nordberg H.P."/>
            <person name="Cantor M.N."/>
            <person name="Hua S.X."/>
        </authorList>
    </citation>
    <scope>NUCLEOTIDE SEQUENCE [LARGE SCALE GENOMIC DNA]</scope>
    <source>
        <strain evidence="2 3">MAFF 305830</strain>
    </source>
</reference>
<name>A0A0C3BAL6_SERVB</name>
<protein>
    <submittedName>
        <fullName evidence="2">Uncharacterized protein</fullName>
    </submittedName>
</protein>
<keyword evidence="3" id="KW-1185">Reference proteome</keyword>